<organism evidence="3 4">
    <name type="scientific">Aureliella helgolandensis</name>
    <dbReference type="NCBI Taxonomy" id="2527968"/>
    <lineage>
        <taxon>Bacteria</taxon>
        <taxon>Pseudomonadati</taxon>
        <taxon>Planctomycetota</taxon>
        <taxon>Planctomycetia</taxon>
        <taxon>Pirellulales</taxon>
        <taxon>Pirellulaceae</taxon>
        <taxon>Aureliella</taxon>
    </lineage>
</organism>
<dbReference type="REBASE" id="356468">
    <property type="entry name" value="S.Pba31aORF36310P"/>
</dbReference>
<keyword evidence="4" id="KW-1185">Reference proteome</keyword>
<dbReference type="PANTHER" id="PTHR30547">
    <property type="entry name" value="UNCHARACTERIZED PROTEIN YHCG-RELATED"/>
    <property type="match status" value="1"/>
</dbReference>
<accession>A0A518G9P4</accession>
<dbReference type="InterPro" id="IPR053148">
    <property type="entry name" value="PD-DEXK-like_domain"/>
</dbReference>
<dbReference type="Gene3D" id="3.40.1350.10">
    <property type="match status" value="1"/>
</dbReference>
<evidence type="ECO:0000259" key="2">
    <source>
        <dbReference type="Pfam" id="PF17761"/>
    </source>
</evidence>
<evidence type="ECO:0000259" key="1">
    <source>
        <dbReference type="Pfam" id="PF06250"/>
    </source>
</evidence>
<proteinExistence type="predicted"/>
<sequence>MANQDLTLPQDYSQFIETLSHRVATAHVSASRAVNRELVSLYWDIGKQIVCKQNEAGWGNKVVEQIALDLRARFPDRQGFSRSNIFYMRSFYLAYSQGLTNVQQAVGQLPGAPPTEKVARPARRLGGEPQPSIVPQPVGQVPESLAIVPWGHNILLVEKLDTVESRLWYAQQITLNGWSRAVLAHQIESDLFGRQGAAITNFQQTLPAPQSDLARELIKDPYHFGFLGIAHDISERQLEASLLKKLTDFLLELGKGFAFVGRQYHLNVGEQDFYLDLLFYHLDLRCFVVIDLKVESFKPEFAGKMSFYLSAVDEQLAKEGDQPSIGLILCKEHNHIIVEYTLRHLEKPLGVASYQLLPTDVQSKLPSPQELQNQLETALDEAASTESEDA</sequence>
<feature type="domain" description="YhcG N-terminal" evidence="2">
    <location>
        <begin position="143"/>
        <end position="194"/>
    </location>
</feature>
<name>A0A518G9P4_9BACT</name>
<dbReference type="GO" id="GO:0003676">
    <property type="term" value="F:nucleic acid binding"/>
    <property type="evidence" value="ECO:0007669"/>
    <property type="project" value="InterPro"/>
</dbReference>
<reference evidence="3 4" key="1">
    <citation type="submission" date="2019-02" db="EMBL/GenBank/DDBJ databases">
        <title>Deep-cultivation of Planctomycetes and their phenomic and genomic characterization uncovers novel biology.</title>
        <authorList>
            <person name="Wiegand S."/>
            <person name="Jogler M."/>
            <person name="Boedeker C."/>
            <person name="Pinto D."/>
            <person name="Vollmers J."/>
            <person name="Rivas-Marin E."/>
            <person name="Kohn T."/>
            <person name="Peeters S.H."/>
            <person name="Heuer A."/>
            <person name="Rast P."/>
            <person name="Oberbeckmann S."/>
            <person name="Bunk B."/>
            <person name="Jeske O."/>
            <person name="Meyerdierks A."/>
            <person name="Storesund J.E."/>
            <person name="Kallscheuer N."/>
            <person name="Luecker S."/>
            <person name="Lage O.M."/>
            <person name="Pohl T."/>
            <person name="Merkel B.J."/>
            <person name="Hornburger P."/>
            <person name="Mueller R.-W."/>
            <person name="Bruemmer F."/>
            <person name="Labrenz M."/>
            <person name="Spormann A.M."/>
            <person name="Op den Camp H."/>
            <person name="Overmann J."/>
            <person name="Amann R."/>
            <person name="Jetten M.S.M."/>
            <person name="Mascher T."/>
            <person name="Medema M.H."/>
            <person name="Devos D.P."/>
            <person name="Kaster A.-K."/>
            <person name="Ovreas L."/>
            <person name="Rohde M."/>
            <person name="Galperin M.Y."/>
            <person name="Jogler C."/>
        </authorList>
    </citation>
    <scope>NUCLEOTIDE SEQUENCE [LARGE SCALE GENOMIC DNA]</scope>
    <source>
        <strain evidence="3 4">Q31a</strain>
    </source>
</reference>
<dbReference type="OrthoDB" id="9801263at2"/>
<dbReference type="EMBL" id="CP036298">
    <property type="protein sequence ID" value="QDV25306.1"/>
    <property type="molecule type" value="Genomic_DNA"/>
</dbReference>
<evidence type="ECO:0000313" key="4">
    <source>
        <dbReference type="Proteomes" id="UP000318017"/>
    </source>
</evidence>
<dbReference type="AlphaFoldDB" id="A0A518G9P4"/>
<dbReference type="Proteomes" id="UP000318017">
    <property type="component" value="Chromosome"/>
</dbReference>
<dbReference type="InterPro" id="IPR009362">
    <property type="entry name" value="YhcG_C"/>
</dbReference>
<dbReference type="KEGG" id="ahel:Q31a_36300"/>
<feature type="domain" description="YhcG PDDEXK nuclease" evidence="1">
    <location>
        <begin position="216"/>
        <end position="375"/>
    </location>
</feature>
<protein>
    <recommendedName>
        <fullName evidence="5">DUF1016 domain-containing protein</fullName>
    </recommendedName>
</protein>
<dbReference type="InterPro" id="IPR041527">
    <property type="entry name" value="YhcG_N"/>
</dbReference>
<evidence type="ECO:0000313" key="3">
    <source>
        <dbReference type="EMBL" id="QDV25306.1"/>
    </source>
</evidence>
<dbReference type="Pfam" id="PF06250">
    <property type="entry name" value="YhcG_C"/>
    <property type="match status" value="1"/>
</dbReference>
<gene>
    <name evidence="3" type="ORF">Q31a_36300</name>
</gene>
<feature type="domain" description="YhcG N-terminal" evidence="2">
    <location>
        <begin position="19"/>
        <end position="110"/>
    </location>
</feature>
<dbReference type="InterPro" id="IPR011856">
    <property type="entry name" value="tRNA_endonuc-like_dom_sf"/>
</dbReference>
<evidence type="ECO:0008006" key="5">
    <source>
        <dbReference type="Google" id="ProtNLM"/>
    </source>
</evidence>
<dbReference type="Pfam" id="PF17761">
    <property type="entry name" value="DUF1016_N"/>
    <property type="match status" value="2"/>
</dbReference>
<dbReference type="PANTHER" id="PTHR30547:SF0">
    <property type="entry name" value="BLR8175 PROTEIN"/>
    <property type="match status" value="1"/>
</dbReference>